<evidence type="ECO:0000313" key="3">
    <source>
        <dbReference type="EMBL" id="KAF3199588.1"/>
    </source>
</evidence>
<evidence type="ECO:0000256" key="2">
    <source>
        <dbReference type="SAM" id="MobiDB-lite"/>
    </source>
</evidence>
<organism evidence="3 4">
    <name type="scientific">Orbilia oligospora</name>
    <name type="common">Nematode-trapping fungus</name>
    <name type="synonym">Arthrobotrys oligospora</name>
    <dbReference type="NCBI Taxonomy" id="2813651"/>
    <lineage>
        <taxon>Eukaryota</taxon>
        <taxon>Fungi</taxon>
        <taxon>Dikarya</taxon>
        <taxon>Ascomycota</taxon>
        <taxon>Pezizomycotina</taxon>
        <taxon>Orbiliomycetes</taxon>
        <taxon>Orbiliales</taxon>
        <taxon>Orbiliaceae</taxon>
        <taxon>Orbilia</taxon>
    </lineage>
</organism>
<dbReference type="EMBL" id="WIPF01000212">
    <property type="protein sequence ID" value="KAF3199588.1"/>
    <property type="molecule type" value="Genomic_DNA"/>
</dbReference>
<dbReference type="Pfam" id="PF09736">
    <property type="entry name" value="Bud13"/>
    <property type="match status" value="1"/>
</dbReference>
<feature type="region of interest" description="Disordered" evidence="2">
    <location>
        <begin position="199"/>
        <end position="225"/>
    </location>
</feature>
<dbReference type="GO" id="GO:0070274">
    <property type="term" value="C:RES complex"/>
    <property type="evidence" value="ECO:0007669"/>
    <property type="project" value="TreeGrafter"/>
</dbReference>
<dbReference type="PANTHER" id="PTHR31809:SF0">
    <property type="entry name" value="BUD13 HOMOLOG"/>
    <property type="match status" value="1"/>
</dbReference>
<sequence>MSSSLADYLNAKYLTKDESFDKKAKKRKRKEEKAKSRQVTLVDEDATGWEKNGQDDDDEEDRPVTVNDRSTAEFRKTKKSGWNTISGPAKDAETAAADAIIASTAADIAASEAALLESEAPVVVATNPEDEALVMESGARAGLQSAAQVTAAMKKKRDKELEEFKKVNAEEAGKGKDTIYRDASGRIINIAMQRAEARKKLEEEEAKKRQQKEMNKGVVQLAEADERKKQLDDAKLMKLARHADDEDMNKELKEKEMWNDPAAPFLRKKAAGQSKSGLPLYKGAFAPNRYGIRPGHRWDGVDRGNGTEALFFRKNNERKDRVQQEYAWEMDGLGVLQQDIISSKLASSGSGFQFRLVNSHTSPNF</sequence>
<reference evidence="3 4" key="1">
    <citation type="submission" date="2019-06" db="EMBL/GenBank/DDBJ databases">
        <authorList>
            <person name="Palmer J.M."/>
        </authorList>
    </citation>
    <scope>NUCLEOTIDE SEQUENCE [LARGE SCALE GENOMIC DNA]</scope>
    <source>
        <strain evidence="3 4">TWF191</strain>
    </source>
</reference>
<dbReference type="GO" id="GO:0005684">
    <property type="term" value="C:U2-type spliceosomal complex"/>
    <property type="evidence" value="ECO:0007669"/>
    <property type="project" value="TreeGrafter"/>
</dbReference>
<feature type="compositionally biased region" description="Basic and acidic residues" evidence="2">
    <location>
        <begin position="199"/>
        <end position="215"/>
    </location>
</feature>
<dbReference type="InterPro" id="IPR018609">
    <property type="entry name" value="Bud13"/>
</dbReference>
<name>A0A7C8Q8A5_ORBOL</name>
<evidence type="ECO:0000313" key="4">
    <source>
        <dbReference type="Proteomes" id="UP000483672"/>
    </source>
</evidence>
<proteinExistence type="inferred from homology"/>
<evidence type="ECO:0008006" key="5">
    <source>
        <dbReference type="Google" id="ProtNLM"/>
    </source>
</evidence>
<dbReference type="GO" id="GO:0003723">
    <property type="term" value="F:RNA binding"/>
    <property type="evidence" value="ECO:0007669"/>
    <property type="project" value="TreeGrafter"/>
</dbReference>
<protein>
    <recommendedName>
        <fullName evidence="5">Pre-mRNA-splicing factor cwc26</fullName>
    </recommendedName>
</protein>
<comment type="caution">
    <text evidence="3">The sequence shown here is derived from an EMBL/GenBank/DDBJ whole genome shotgun (WGS) entry which is preliminary data.</text>
</comment>
<dbReference type="AlphaFoldDB" id="A0A7C8Q8A5"/>
<evidence type="ECO:0000256" key="1">
    <source>
        <dbReference type="ARBA" id="ARBA00011069"/>
    </source>
</evidence>
<gene>
    <name evidence="3" type="ORF">TWF191_004404</name>
</gene>
<dbReference type="Proteomes" id="UP000483672">
    <property type="component" value="Unassembled WGS sequence"/>
</dbReference>
<dbReference type="GO" id="GO:0000398">
    <property type="term" value="P:mRNA splicing, via spliceosome"/>
    <property type="evidence" value="ECO:0007669"/>
    <property type="project" value="TreeGrafter"/>
</dbReference>
<dbReference type="InterPro" id="IPR051112">
    <property type="entry name" value="CWC26_splicing_factor"/>
</dbReference>
<comment type="similarity">
    <text evidence="1">Belongs to the CWC26 family.</text>
</comment>
<dbReference type="PANTHER" id="PTHR31809">
    <property type="entry name" value="BUD13 HOMOLOG"/>
    <property type="match status" value="1"/>
</dbReference>
<accession>A0A7C8Q8A5</accession>
<feature type="region of interest" description="Disordered" evidence="2">
    <location>
        <begin position="20"/>
        <end position="90"/>
    </location>
</feature>